<evidence type="ECO:0000256" key="2">
    <source>
        <dbReference type="ARBA" id="ARBA00023098"/>
    </source>
</evidence>
<name>A0A1G9ZAK4_9PSED</name>
<dbReference type="Gene3D" id="3.40.47.10">
    <property type="match status" value="1"/>
</dbReference>
<keyword evidence="5" id="KW-1185">Reference proteome</keyword>
<evidence type="ECO:0000313" key="4">
    <source>
        <dbReference type="EMBL" id="SDN17646.1"/>
    </source>
</evidence>
<dbReference type="Proteomes" id="UP000242957">
    <property type="component" value="Unassembled WGS sequence"/>
</dbReference>
<dbReference type="AlphaFoldDB" id="A0A1G9ZAK4"/>
<dbReference type="Pfam" id="PF00108">
    <property type="entry name" value="Thiolase_N"/>
    <property type="match status" value="1"/>
</dbReference>
<dbReference type="InterPro" id="IPR020616">
    <property type="entry name" value="Thiolase_N"/>
</dbReference>
<evidence type="ECO:0000256" key="1">
    <source>
        <dbReference type="ARBA" id="ARBA00022832"/>
    </source>
</evidence>
<keyword evidence="4" id="KW-0808">Transferase</keyword>
<dbReference type="InterPro" id="IPR016039">
    <property type="entry name" value="Thiolase-like"/>
</dbReference>
<evidence type="ECO:0000259" key="3">
    <source>
        <dbReference type="Pfam" id="PF00108"/>
    </source>
</evidence>
<protein>
    <submittedName>
        <fullName evidence="4">Acetyl-CoA C-acetyltransferase</fullName>
    </submittedName>
</protein>
<keyword evidence="1" id="KW-0276">Fatty acid metabolism</keyword>
<proteinExistence type="predicted"/>
<organism evidence="4 5">
    <name type="scientific">Pseudomonas jinjuensis</name>
    <dbReference type="NCBI Taxonomy" id="198616"/>
    <lineage>
        <taxon>Bacteria</taxon>
        <taxon>Pseudomonadati</taxon>
        <taxon>Pseudomonadota</taxon>
        <taxon>Gammaproteobacteria</taxon>
        <taxon>Pseudomonadales</taxon>
        <taxon>Pseudomonadaceae</taxon>
        <taxon>Pseudomonas</taxon>
    </lineage>
</organism>
<evidence type="ECO:0000313" key="5">
    <source>
        <dbReference type="Proteomes" id="UP000242957"/>
    </source>
</evidence>
<dbReference type="InterPro" id="IPR050215">
    <property type="entry name" value="Thiolase-like_sf_Thiolase"/>
</dbReference>
<feature type="domain" description="Thiolase N-terminal" evidence="3">
    <location>
        <begin position="5"/>
        <end position="77"/>
    </location>
</feature>
<reference evidence="5" key="1">
    <citation type="submission" date="2016-10" db="EMBL/GenBank/DDBJ databases">
        <authorList>
            <person name="Varghese N."/>
            <person name="Submissions S."/>
        </authorList>
    </citation>
    <scope>NUCLEOTIDE SEQUENCE [LARGE SCALE GENOMIC DNA]</scope>
    <source>
        <strain evidence="5">JCM 21621</strain>
    </source>
</reference>
<dbReference type="STRING" id="198616.SAMN05216193_101404"/>
<dbReference type="GO" id="GO:0003988">
    <property type="term" value="F:acetyl-CoA C-acyltransferase activity"/>
    <property type="evidence" value="ECO:0007669"/>
    <property type="project" value="TreeGrafter"/>
</dbReference>
<keyword evidence="2" id="KW-0443">Lipid metabolism</keyword>
<gene>
    <name evidence="4" type="ORF">SAMN05216193_101404</name>
</gene>
<sequence>MKEAVILSTARTPIAKAFRGAFNDTTSPTMASFAIRAAVERAGIEAAEIEDLVMGTGMPAGTAGWNLGRMSVLASGLFEVF</sequence>
<accession>A0A1G9ZAK4</accession>
<dbReference type="GO" id="GO:0006635">
    <property type="term" value="P:fatty acid beta-oxidation"/>
    <property type="evidence" value="ECO:0007669"/>
    <property type="project" value="TreeGrafter"/>
</dbReference>
<dbReference type="SUPFAM" id="SSF53901">
    <property type="entry name" value="Thiolase-like"/>
    <property type="match status" value="1"/>
</dbReference>
<dbReference type="PANTHER" id="PTHR43853:SF8">
    <property type="entry name" value="3-KETOACYL-COA THIOLASE, PEROXISOMAL"/>
    <property type="match status" value="1"/>
</dbReference>
<dbReference type="PANTHER" id="PTHR43853">
    <property type="entry name" value="3-KETOACYL-COA THIOLASE, PEROXISOMAL"/>
    <property type="match status" value="1"/>
</dbReference>
<dbReference type="GO" id="GO:0010124">
    <property type="term" value="P:phenylacetate catabolic process"/>
    <property type="evidence" value="ECO:0007669"/>
    <property type="project" value="TreeGrafter"/>
</dbReference>
<dbReference type="EMBL" id="FNIJ01000001">
    <property type="protein sequence ID" value="SDN17646.1"/>
    <property type="molecule type" value="Genomic_DNA"/>
</dbReference>